<dbReference type="Pfam" id="PF06165">
    <property type="entry name" value="GH94_b-supersand"/>
    <property type="match status" value="1"/>
</dbReference>
<gene>
    <name evidence="5" type="primary">chbP_2</name>
    <name evidence="5" type="ORF">CLCHR_01880</name>
</gene>
<evidence type="ECO:0000313" key="6">
    <source>
        <dbReference type="Proteomes" id="UP000191056"/>
    </source>
</evidence>
<dbReference type="PANTHER" id="PTHR37469">
    <property type="entry name" value="CELLOBIONIC ACID PHOSPHORYLASE-RELATED"/>
    <property type="match status" value="1"/>
</dbReference>
<dbReference type="Pfam" id="PF17167">
    <property type="entry name" value="Glyco_hydro_94"/>
    <property type="match status" value="1"/>
</dbReference>
<proteinExistence type="predicted"/>
<evidence type="ECO:0000259" key="4">
    <source>
        <dbReference type="Pfam" id="PF17167"/>
    </source>
</evidence>
<dbReference type="SUPFAM" id="SSF48208">
    <property type="entry name" value="Six-hairpin glycosidases"/>
    <property type="match status" value="1"/>
</dbReference>
<dbReference type="GO" id="GO:0030246">
    <property type="term" value="F:carbohydrate binding"/>
    <property type="evidence" value="ECO:0007669"/>
    <property type="project" value="InterPro"/>
</dbReference>
<evidence type="ECO:0000313" key="5">
    <source>
        <dbReference type="EMBL" id="OPJ66087.1"/>
    </source>
</evidence>
<dbReference type="CDD" id="cd11749">
    <property type="entry name" value="GH94N_LBP_like"/>
    <property type="match status" value="1"/>
</dbReference>
<dbReference type="AlphaFoldDB" id="A0A1V4J2Z5"/>
<keyword evidence="1 5" id="KW-0328">Glycosyltransferase</keyword>
<dbReference type="STRING" id="225345.CLCHR_01880"/>
<sequence length="900" mass="102288">MANCEFLNNKGTFKLKNPENNSYMYFPIANEAGVMSSITPTLNGDCKMNQNTFLLAPVSSEELHNNKSSRNFWVYIDGLGAWSATGVSAAQQAEAFSEDKEETELEAGIMWHKIARESKKYNIKSEIVSFVPSTDDKIELMKVTITNTSNEAKKVTATAAIPLYCRSADNLRDHRHVTSLLNRIETIDDGIIVNPTLTFDERGHKKNTVVYGVVAATGDGEKPVSFCPIVEEYIGEGGSFEIPKSILLNEEFKVKANAKLEGYEAIGAIRFEDAIIEANESKTFIVAIGFGDSKSDFNSIAESHLKEIAFDKLLEETKAYWDKKINISYETEDKQFDNWMYWVNFQPMLRRIYGCSFLPHHDYGKGGRGWRDLWQDCLALLAMDPSGVRGMLLDNFGGVRFDGTNATIIGTKQGEFIADRNNITRVWMDHGAWPFLTTKLYIEQTGDIEFLLEKQSYFKDLQVERGTEKDTLWDLSQGNKILAENLEEYKGTILEHLLVQHLTAFYDVGEHNNLKLHGADWNDALDMADEKGESVAFSSLYGGNLADIAELLKYLRDVKNVKNIDLAEELQVLLTGNNEVYDNVEEKQNILKDYCNKCRHNIKGKVVNVDCDKLIANVEGKANWLKEHIQKNEWITNKEGYSWYNGYYDNNARRVEGDGESGTRMMLTGQVFTIMSKTATVEQVESIIKASDNYLYDNAVGGYRLNTNFNEIKTDLGRMFGFAYGHKENGAVFSHMAIMYANALYQRGFAFEGFKVIDTLYNHCNNFDISRIYPGVPEYINEKGRGMYNYLTGSASWLILTVLTEMFGVKGEMGNLAFEPKILLKQFDVENKAAIEMNFAERKLKIEYINEGKKEYGDYRVKEIYINGEEYKFSEQPVIDRNVITSLDENIKHTIKVVLK</sequence>
<evidence type="ECO:0000256" key="2">
    <source>
        <dbReference type="ARBA" id="ARBA00022679"/>
    </source>
</evidence>
<protein>
    <submittedName>
        <fullName evidence="5">N,N'-diacetylchitobiose phosphorylase</fullName>
        <ecNumber evidence="5">2.4.1.280</ecNumber>
    </submittedName>
</protein>
<dbReference type="OrthoDB" id="9762900at2"/>
<dbReference type="InterPro" id="IPR010383">
    <property type="entry name" value="Glyco_hydrolase_94_b-supersand"/>
</dbReference>
<dbReference type="GO" id="GO:0005975">
    <property type="term" value="P:carbohydrate metabolic process"/>
    <property type="evidence" value="ECO:0007669"/>
    <property type="project" value="InterPro"/>
</dbReference>
<dbReference type="InterPro" id="IPR052047">
    <property type="entry name" value="GH94_Enzymes"/>
</dbReference>
<dbReference type="InterPro" id="IPR011013">
    <property type="entry name" value="Gal_mutarotase_sf_dom"/>
</dbReference>
<dbReference type="InterPro" id="IPR033432">
    <property type="entry name" value="GH94_catalytic"/>
</dbReference>
<evidence type="ECO:0000256" key="1">
    <source>
        <dbReference type="ARBA" id="ARBA00022676"/>
    </source>
</evidence>
<keyword evidence="2 5" id="KW-0808">Transferase</keyword>
<dbReference type="Proteomes" id="UP000191056">
    <property type="component" value="Unassembled WGS sequence"/>
</dbReference>
<dbReference type="RefSeq" id="WP_079437781.1">
    <property type="nucleotide sequence ID" value="NZ_MZGT01000002.1"/>
</dbReference>
<comment type="caution">
    <text evidence="5">The sequence shown here is derived from an EMBL/GenBank/DDBJ whole genome shotgun (WGS) entry which is preliminary data.</text>
</comment>
<evidence type="ECO:0000259" key="3">
    <source>
        <dbReference type="Pfam" id="PF06165"/>
    </source>
</evidence>
<dbReference type="Gene3D" id="1.50.10.10">
    <property type="match status" value="1"/>
</dbReference>
<dbReference type="Gene3D" id="2.70.98.40">
    <property type="entry name" value="Glycoside hydrolase, family 65, N-terminal domain"/>
    <property type="match status" value="1"/>
</dbReference>
<feature type="domain" description="Glycosyl hydrolase 94 catalytic" evidence="4">
    <location>
        <begin position="617"/>
        <end position="806"/>
    </location>
</feature>
<dbReference type="EC" id="2.4.1.280" evidence="5"/>
<keyword evidence="6" id="KW-1185">Reference proteome</keyword>
<dbReference type="InterPro" id="IPR008928">
    <property type="entry name" value="6-hairpin_glycosidase_sf"/>
</dbReference>
<accession>A0A1V4J2Z5</accession>
<dbReference type="InterPro" id="IPR012341">
    <property type="entry name" value="6hp_glycosidase-like_sf"/>
</dbReference>
<name>A0A1V4J2Z5_9CLOT</name>
<dbReference type="EMBL" id="MZGT01000002">
    <property type="protein sequence ID" value="OPJ66087.1"/>
    <property type="molecule type" value="Genomic_DNA"/>
</dbReference>
<dbReference type="PANTHER" id="PTHR37469:SF2">
    <property type="entry name" value="CELLOBIONIC ACID PHOSPHORYLASE"/>
    <property type="match status" value="1"/>
</dbReference>
<dbReference type="SUPFAM" id="SSF74650">
    <property type="entry name" value="Galactose mutarotase-like"/>
    <property type="match status" value="1"/>
</dbReference>
<dbReference type="InterPro" id="IPR037018">
    <property type="entry name" value="GH65_N"/>
</dbReference>
<dbReference type="GO" id="GO:0016757">
    <property type="term" value="F:glycosyltransferase activity"/>
    <property type="evidence" value="ECO:0007669"/>
    <property type="project" value="UniProtKB-KW"/>
</dbReference>
<organism evidence="5 6">
    <name type="scientific">Clostridium chromiireducens</name>
    <dbReference type="NCBI Taxonomy" id="225345"/>
    <lineage>
        <taxon>Bacteria</taxon>
        <taxon>Bacillati</taxon>
        <taxon>Bacillota</taxon>
        <taxon>Clostridia</taxon>
        <taxon>Eubacteriales</taxon>
        <taxon>Clostridiaceae</taxon>
        <taxon>Clostridium</taxon>
    </lineage>
</organism>
<feature type="domain" description="Glycosyl hydrolase 94 supersandwich" evidence="3">
    <location>
        <begin position="113"/>
        <end position="304"/>
    </location>
</feature>
<reference evidence="5 6" key="1">
    <citation type="submission" date="2017-03" db="EMBL/GenBank/DDBJ databases">
        <title>Genome sequence of Clostridium chromiireducens DSM 23318.</title>
        <authorList>
            <person name="Poehlein A."/>
            <person name="Daniel R."/>
        </authorList>
    </citation>
    <scope>NUCLEOTIDE SEQUENCE [LARGE SCALE GENOMIC DNA]</scope>
    <source>
        <strain evidence="5 6">DSM 23318</strain>
    </source>
</reference>